<dbReference type="SUPFAM" id="SSF75005">
    <property type="entry name" value="Arabinanase/levansucrase/invertase"/>
    <property type="match status" value="1"/>
</dbReference>
<dbReference type="AlphaFoldDB" id="A0A6V7P1W7"/>
<dbReference type="PANTHER" id="PTHR31953">
    <property type="entry name" value="BETA-FRUCTOFURANOSIDASE, INSOLUBLE ISOENZYME CWINV1-RELATED"/>
    <property type="match status" value="1"/>
</dbReference>
<evidence type="ECO:0000256" key="3">
    <source>
        <dbReference type="ARBA" id="ARBA00023295"/>
    </source>
</evidence>
<evidence type="ECO:0000313" key="5">
    <source>
        <dbReference type="EMBL" id="CAD1824728.1"/>
    </source>
</evidence>
<evidence type="ECO:0000259" key="4">
    <source>
        <dbReference type="Pfam" id="PF00251"/>
    </source>
</evidence>
<accession>A0A6V7P1W7</accession>
<evidence type="ECO:0000256" key="1">
    <source>
        <dbReference type="ARBA" id="ARBA00009902"/>
    </source>
</evidence>
<comment type="similarity">
    <text evidence="1">Belongs to the glycosyl hydrolase 32 family.</text>
</comment>
<name>A0A6V7P1W7_ANACO</name>
<keyword evidence="2" id="KW-0378">Hydrolase</keyword>
<keyword evidence="3" id="KW-0326">Glycosidase</keyword>
<dbReference type="InterPro" id="IPR050551">
    <property type="entry name" value="Fructan_Metab_Enzymes"/>
</dbReference>
<gene>
    <name evidence="5" type="ORF">CB5_LOCUS7939</name>
</gene>
<dbReference type="InterPro" id="IPR013148">
    <property type="entry name" value="Glyco_hydro_32_N"/>
</dbReference>
<dbReference type="Gene3D" id="2.115.10.20">
    <property type="entry name" value="Glycosyl hydrolase domain, family 43"/>
    <property type="match status" value="1"/>
</dbReference>
<dbReference type="InterPro" id="IPR023296">
    <property type="entry name" value="Glyco_hydro_beta-prop_sf"/>
</dbReference>
<protein>
    <recommendedName>
        <fullName evidence="4">Glycosyl hydrolase family 32 N-terminal domain-containing protein</fullName>
    </recommendedName>
</protein>
<feature type="domain" description="Glycosyl hydrolase family 32 N-terminal" evidence="4">
    <location>
        <begin position="55"/>
        <end position="143"/>
    </location>
</feature>
<dbReference type="EMBL" id="LR862144">
    <property type="protein sequence ID" value="CAD1824728.1"/>
    <property type="molecule type" value="Genomic_DNA"/>
</dbReference>
<proteinExistence type="inferred from homology"/>
<reference evidence="5" key="1">
    <citation type="submission" date="2020-07" db="EMBL/GenBank/DDBJ databases">
        <authorList>
            <person name="Lin J."/>
        </authorList>
    </citation>
    <scope>NUCLEOTIDE SEQUENCE</scope>
</reference>
<evidence type="ECO:0000256" key="2">
    <source>
        <dbReference type="ARBA" id="ARBA00022801"/>
    </source>
</evidence>
<organism evidence="5">
    <name type="scientific">Ananas comosus var. bracteatus</name>
    <name type="common">red pineapple</name>
    <dbReference type="NCBI Taxonomy" id="296719"/>
    <lineage>
        <taxon>Eukaryota</taxon>
        <taxon>Viridiplantae</taxon>
        <taxon>Streptophyta</taxon>
        <taxon>Embryophyta</taxon>
        <taxon>Tracheophyta</taxon>
        <taxon>Spermatophyta</taxon>
        <taxon>Magnoliopsida</taxon>
        <taxon>Liliopsida</taxon>
        <taxon>Poales</taxon>
        <taxon>Bromeliaceae</taxon>
        <taxon>Bromelioideae</taxon>
        <taxon>Ananas</taxon>
    </lineage>
</organism>
<dbReference type="GO" id="GO:0016798">
    <property type="term" value="F:hydrolase activity, acting on glycosyl bonds"/>
    <property type="evidence" value="ECO:0007669"/>
    <property type="project" value="UniProtKB-KW"/>
</dbReference>
<dbReference type="Pfam" id="PF00251">
    <property type="entry name" value="Glyco_hydro_32N"/>
    <property type="match status" value="1"/>
</dbReference>
<sequence>MGLLLPAPAKAAEEENETGSFLIFRKNMYTAGGGSARELRLGLLELDAGGGGAGLEDPNGPMYYKGIYHLFYQYNPNGSLWGNIIWAHSVSTDLINWIQLEPALERTNPSDNNGCWSGSTTILACDRPVILYTGIDSNNRQVKISHTPLT</sequence>